<evidence type="ECO:0000256" key="1">
    <source>
        <dbReference type="SAM" id="MobiDB-lite"/>
    </source>
</evidence>
<accession>A0A4U6UA36</accession>
<dbReference type="AlphaFoldDB" id="A0A4U6UA36"/>
<reference evidence="2" key="1">
    <citation type="submission" date="2019-03" db="EMBL/GenBank/DDBJ databases">
        <title>WGS assembly of Setaria viridis.</title>
        <authorList>
            <person name="Huang P."/>
            <person name="Jenkins J."/>
            <person name="Grimwood J."/>
            <person name="Barry K."/>
            <person name="Healey A."/>
            <person name="Mamidi S."/>
            <person name="Sreedasyam A."/>
            <person name="Shu S."/>
            <person name="Feldman M."/>
            <person name="Wu J."/>
            <person name="Yu Y."/>
            <person name="Chen C."/>
            <person name="Johnson J."/>
            <person name="Rokhsar D."/>
            <person name="Baxter I."/>
            <person name="Schmutz J."/>
            <person name="Brutnell T."/>
            <person name="Kellogg E."/>
        </authorList>
    </citation>
    <scope>NUCLEOTIDE SEQUENCE [LARGE SCALE GENOMIC DNA]</scope>
</reference>
<dbReference type="EMBL" id="CM016556">
    <property type="protein sequence ID" value="TKW12710.1"/>
    <property type="molecule type" value="Genomic_DNA"/>
</dbReference>
<protein>
    <submittedName>
        <fullName evidence="2">Uncharacterized protein</fullName>
    </submittedName>
</protein>
<evidence type="ECO:0000313" key="3">
    <source>
        <dbReference type="Proteomes" id="UP000298652"/>
    </source>
</evidence>
<name>A0A4U6UA36_SETVI</name>
<evidence type="ECO:0000313" key="2">
    <source>
        <dbReference type="EMBL" id="TKW12710.1"/>
    </source>
</evidence>
<keyword evidence="3" id="KW-1185">Reference proteome</keyword>
<proteinExistence type="predicted"/>
<sequence length="70" mass="8015">MVYELVVEQQEEQEATEPQRTLEEQQDPAQGLEEQIAEQQEGPDDIDFYPYCVKFIRHDADGWEVAGSGA</sequence>
<dbReference type="Proteomes" id="UP000298652">
    <property type="component" value="Chromosome 5"/>
</dbReference>
<dbReference type="Gramene" id="TKW12710">
    <property type="protein sequence ID" value="TKW12710"/>
    <property type="gene ID" value="SEVIR_5G053500v2"/>
</dbReference>
<organism evidence="2 3">
    <name type="scientific">Setaria viridis</name>
    <name type="common">Green bristlegrass</name>
    <name type="synonym">Setaria italica subsp. viridis</name>
    <dbReference type="NCBI Taxonomy" id="4556"/>
    <lineage>
        <taxon>Eukaryota</taxon>
        <taxon>Viridiplantae</taxon>
        <taxon>Streptophyta</taxon>
        <taxon>Embryophyta</taxon>
        <taxon>Tracheophyta</taxon>
        <taxon>Spermatophyta</taxon>
        <taxon>Magnoliopsida</taxon>
        <taxon>Liliopsida</taxon>
        <taxon>Poales</taxon>
        <taxon>Poaceae</taxon>
        <taxon>PACMAD clade</taxon>
        <taxon>Panicoideae</taxon>
        <taxon>Panicodae</taxon>
        <taxon>Paniceae</taxon>
        <taxon>Cenchrinae</taxon>
        <taxon>Setaria</taxon>
    </lineage>
</organism>
<feature type="region of interest" description="Disordered" evidence="1">
    <location>
        <begin position="1"/>
        <end position="45"/>
    </location>
</feature>
<gene>
    <name evidence="2" type="ORF">SEVIR_5G053500v2</name>
</gene>